<dbReference type="AlphaFoldDB" id="A0A8H6UI84"/>
<feature type="compositionally biased region" description="Polar residues" evidence="1">
    <location>
        <begin position="39"/>
        <end position="55"/>
    </location>
</feature>
<keyword evidence="4" id="KW-1185">Reference proteome</keyword>
<protein>
    <submittedName>
        <fullName evidence="2">Uncharacterized protein</fullName>
    </submittedName>
</protein>
<dbReference type="EMBL" id="JACBAD010001800">
    <property type="protein sequence ID" value="KAF7133880.1"/>
    <property type="molecule type" value="Genomic_DNA"/>
</dbReference>
<reference evidence="2" key="1">
    <citation type="submission" date="2020-06" db="EMBL/GenBank/DDBJ databases">
        <title>Draft genome sequences of strains closely related to Aspergillus parafelis and Aspergillus hiratsukae.</title>
        <authorList>
            <person name="Dos Santos R.A.C."/>
            <person name="Rivero-Menendez O."/>
            <person name="Steenwyk J.L."/>
            <person name="Mead M.E."/>
            <person name="Goldman G.H."/>
            <person name="Alastruey-Izquierdo A."/>
            <person name="Rokas A."/>
        </authorList>
    </citation>
    <scope>NUCLEOTIDE SEQUENCE</scope>
    <source>
        <strain evidence="2">CNM-CM5793</strain>
        <strain evidence="3">CNM-CM6106</strain>
    </source>
</reference>
<gene>
    <name evidence="2" type="ORF">CNMCM5793_005346</name>
    <name evidence="3" type="ORF">CNMCM6106_005493</name>
</gene>
<accession>A0A8H6UI84</accession>
<proteinExistence type="predicted"/>
<evidence type="ECO:0000313" key="2">
    <source>
        <dbReference type="EMBL" id="KAF7133880.1"/>
    </source>
</evidence>
<evidence type="ECO:0000313" key="4">
    <source>
        <dbReference type="Proteomes" id="UP000630445"/>
    </source>
</evidence>
<feature type="region of interest" description="Disordered" evidence="1">
    <location>
        <begin position="35"/>
        <end position="55"/>
    </location>
</feature>
<name>A0A8H6UI84_9EURO</name>
<dbReference type="EMBL" id="JACBAF010001960">
    <property type="protein sequence ID" value="KAF7170942.1"/>
    <property type="molecule type" value="Genomic_DNA"/>
</dbReference>
<dbReference type="Proteomes" id="UP000662466">
    <property type="component" value="Unassembled WGS sequence"/>
</dbReference>
<dbReference type="Proteomes" id="UP000630445">
    <property type="component" value="Unassembled WGS sequence"/>
</dbReference>
<dbReference type="OrthoDB" id="4475318at2759"/>
<evidence type="ECO:0000256" key="1">
    <source>
        <dbReference type="SAM" id="MobiDB-lite"/>
    </source>
</evidence>
<comment type="caution">
    <text evidence="2">The sequence shown here is derived from an EMBL/GenBank/DDBJ whole genome shotgun (WGS) entry which is preliminary data.</text>
</comment>
<sequence length="131" mass="14949">MEQRLDWTPDLPLASIEDSIDPRILEVHSWEPNFELTETESTGASSAGSQNVMSLSTGYETDPKYEILRSEDSEFDDYSLSDNSYEGESTGVSVLDERVVERSSGRTYQYLVKCWIDEKHLALFNELIRLS</sequence>
<evidence type="ECO:0000313" key="3">
    <source>
        <dbReference type="EMBL" id="KAF7170942.1"/>
    </source>
</evidence>
<organism evidence="2 4">
    <name type="scientific">Aspergillus hiratsukae</name>
    <dbReference type="NCBI Taxonomy" id="1194566"/>
    <lineage>
        <taxon>Eukaryota</taxon>
        <taxon>Fungi</taxon>
        <taxon>Dikarya</taxon>
        <taxon>Ascomycota</taxon>
        <taxon>Pezizomycotina</taxon>
        <taxon>Eurotiomycetes</taxon>
        <taxon>Eurotiomycetidae</taxon>
        <taxon>Eurotiales</taxon>
        <taxon>Aspergillaceae</taxon>
        <taxon>Aspergillus</taxon>
        <taxon>Aspergillus subgen. Fumigati</taxon>
    </lineage>
</organism>